<dbReference type="PANTHER" id="PTHR35566">
    <property type="entry name" value="BLR3599 PROTEIN"/>
    <property type="match status" value="1"/>
</dbReference>
<name>A0ABW1ATK5_9RHOO</name>
<dbReference type="Proteomes" id="UP001595974">
    <property type="component" value="Unassembled WGS sequence"/>
</dbReference>
<dbReference type="RefSeq" id="WP_096447197.1">
    <property type="nucleotide sequence ID" value="NZ_JBHSOG010000051.1"/>
</dbReference>
<protein>
    <submittedName>
        <fullName evidence="1">Type VI secretion system baseplate subunit TssK</fullName>
    </submittedName>
</protein>
<keyword evidence="2" id="KW-1185">Reference proteome</keyword>
<dbReference type="InterPro" id="IPR010263">
    <property type="entry name" value="T6SS_TssK"/>
</dbReference>
<gene>
    <name evidence="1" type="primary">tssK</name>
    <name evidence="1" type="ORF">ACFPTN_14015</name>
</gene>
<evidence type="ECO:0000313" key="2">
    <source>
        <dbReference type="Proteomes" id="UP001595974"/>
    </source>
</evidence>
<comment type="caution">
    <text evidence="1">The sequence shown here is derived from an EMBL/GenBank/DDBJ whole genome shotgun (WGS) entry which is preliminary data.</text>
</comment>
<sequence length="449" mass="50148">MSWHNKVVWNEGLFLRPQLFQQQERYLEHYAHKRSAPLSPFFWGFSHFSIDSEALTLGKLILQSAAGVFADGTCFDIPGSTPPPRPLTIQAEHLEQEIYLAVPVRIPNGEETCFDDASDSLARYTAYDYELRDANAIRQGPKLVQLSTLRLRLLPQKELTDGWIGLSLARIAALRPDGSVALHDDIHIPPVNAYGADPLLKDWLGKTLSLVRLRATALANRLTGSDGKTAETAEVADYLLLQILNRYEPYLTHLQRVVETSPAELYTALITLAGELSTFVRPDTRRPKEHPAYQHTRLYDCIKPVVADVQQLLNEVLIRSAQLIPLEDKGHGLRLAVVDTAMLASFSALVLAISADMPRDVLQSRFMAQSKLAPPEHINDIIRSHLPGIALQALPVPPRQIPFNAGYVYYEVSRNSPLWAEVMRRGGLALHTAGEFPGLALQLWGIREK</sequence>
<proteinExistence type="predicted"/>
<reference evidence="2" key="1">
    <citation type="journal article" date="2019" name="Int. J. Syst. Evol. Microbiol.">
        <title>The Global Catalogue of Microorganisms (GCM) 10K type strain sequencing project: providing services to taxonomists for standard genome sequencing and annotation.</title>
        <authorList>
            <consortium name="The Broad Institute Genomics Platform"/>
            <consortium name="The Broad Institute Genome Sequencing Center for Infectious Disease"/>
            <person name="Wu L."/>
            <person name="Ma J."/>
        </authorList>
    </citation>
    <scope>NUCLEOTIDE SEQUENCE [LARGE SCALE GENOMIC DNA]</scope>
    <source>
        <strain evidence="2">SHR3</strain>
    </source>
</reference>
<dbReference type="Pfam" id="PF05936">
    <property type="entry name" value="T6SS_VasE"/>
    <property type="match status" value="1"/>
</dbReference>
<accession>A0ABW1ATK5</accession>
<dbReference type="NCBIfam" id="TIGR03353">
    <property type="entry name" value="VI_chp_4"/>
    <property type="match status" value="1"/>
</dbReference>
<dbReference type="PANTHER" id="PTHR35566:SF6">
    <property type="entry name" value="CYTOPLASMIC PROTEIN"/>
    <property type="match status" value="1"/>
</dbReference>
<dbReference type="EMBL" id="JBHSOG010000051">
    <property type="protein sequence ID" value="MFC5770494.1"/>
    <property type="molecule type" value="Genomic_DNA"/>
</dbReference>
<organism evidence="1 2">
    <name type="scientific">Thauera sinica</name>
    <dbReference type="NCBI Taxonomy" id="2665146"/>
    <lineage>
        <taxon>Bacteria</taxon>
        <taxon>Pseudomonadati</taxon>
        <taxon>Pseudomonadota</taxon>
        <taxon>Betaproteobacteria</taxon>
        <taxon>Rhodocyclales</taxon>
        <taxon>Zoogloeaceae</taxon>
        <taxon>Thauera</taxon>
    </lineage>
</organism>
<evidence type="ECO:0000313" key="1">
    <source>
        <dbReference type="EMBL" id="MFC5770494.1"/>
    </source>
</evidence>